<evidence type="ECO:0000259" key="2">
    <source>
        <dbReference type="PROSITE" id="PS50110"/>
    </source>
</evidence>
<accession>A0A318J656</accession>
<dbReference type="Gene3D" id="3.40.50.2300">
    <property type="match status" value="1"/>
</dbReference>
<dbReference type="InterPro" id="IPR052893">
    <property type="entry name" value="TCS_response_regulator"/>
</dbReference>
<dbReference type="PANTHER" id="PTHR44520:SF1">
    <property type="entry name" value="TWO-COMPONENT SYSTEM REGULATORY PROTEIN"/>
    <property type="match status" value="1"/>
</dbReference>
<dbReference type="AlphaFoldDB" id="A0A318J656"/>
<dbReference type="CDD" id="cd17557">
    <property type="entry name" value="REC_Rcp-like"/>
    <property type="match status" value="1"/>
</dbReference>
<dbReference type="SUPFAM" id="SSF52172">
    <property type="entry name" value="CheY-like"/>
    <property type="match status" value="1"/>
</dbReference>
<organism evidence="3 4">
    <name type="scientific">Undibacterium pigrum</name>
    <dbReference type="NCBI Taxonomy" id="401470"/>
    <lineage>
        <taxon>Bacteria</taxon>
        <taxon>Pseudomonadati</taxon>
        <taxon>Pseudomonadota</taxon>
        <taxon>Betaproteobacteria</taxon>
        <taxon>Burkholderiales</taxon>
        <taxon>Oxalobacteraceae</taxon>
        <taxon>Undibacterium</taxon>
    </lineage>
</organism>
<proteinExistence type="predicted"/>
<dbReference type="RefSeq" id="WP_110256521.1">
    <property type="nucleotide sequence ID" value="NZ_QJKB01000006.1"/>
</dbReference>
<protein>
    <submittedName>
        <fullName evidence="3">Two-component system response regulator</fullName>
    </submittedName>
</protein>
<dbReference type="SMART" id="SM00448">
    <property type="entry name" value="REC"/>
    <property type="match status" value="1"/>
</dbReference>
<dbReference type="EMBL" id="QJKB01000006">
    <property type="protein sequence ID" value="PXX42091.1"/>
    <property type="molecule type" value="Genomic_DNA"/>
</dbReference>
<dbReference type="GO" id="GO:0000160">
    <property type="term" value="P:phosphorelay signal transduction system"/>
    <property type="evidence" value="ECO:0007669"/>
    <property type="project" value="InterPro"/>
</dbReference>
<gene>
    <name evidence="3" type="ORF">DFR42_106271</name>
</gene>
<dbReference type="Proteomes" id="UP000247792">
    <property type="component" value="Unassembled WGS sequence"/>
</dbReference>
<reference evidence="3 4" key="1">
    <citation type="submission" date="2018-05" db="EMBL/GenBank/DDBJ databases">
        <title>Genomic Encyclopedia of Type Strains, Phase IV (KMG-IV): sequencing the most valuable type-strain genomes for metagenomic binning, comparative biology and taxonomic classification.</title>
        <authorList>
            <person name="Goeker M."/>
        </authorList>
    </citation>
    <scope>NUCLEOTIDE SEQUENCE [LARGE SCALE GENOMIC DNA]</scope>
    <source>
        <strain evidence="3 4">DSM 19792</strain>
    </source>
</reference>
<dbReference type="PANTHER" id="PTHR44520">
    <property type="entry name" value="RESPONSE REGULATOR RCP1-RELATED"/>
    <property type="match status" value="1"/>
</dbReference>
<dbReference type="InterPro" id="IPR011006">
    <property type="entry name" value="CheY-like_superfamily"/>
</dbReference>
<name>A0A318J656_9BURK</name>
<comment type="caution">
    <text evidence="3">The sequence shown here is derived from an EMBL/GenBank/DDBJ whole genome shotgun (WGS) entry which is preliminary data.</text>
</comment>
<dbReference type="Pfam" id="PF00072">
    <property type="entry name" value="Response_reg"/>
    <property type="match status" value="1"/>
</dbReference>
<feature type="modified residue" description="4-aspartylphosphate" evidence="1">
    <location>
        <position position="68"/>
    </location>
</feature>
<feature type="domain" description="Response regulatory" evidence="2">
    <location>
        <begin position="8"/>
        <end position="135"/>
    </location>
</feature>
<dbReference type="OrthoDB" id="9793549at2"/>
<keyword evidence="4" id="KW-1185">Reference proteome</keyword>
<evidence type="ECO:0000313" key="4">
    <source>
        <dbReference type="Proteomes" id="UP000247792"/>
    </source>
</evidence>
<dbReference type="InterPro" id="IPR001789">
    <property type="entry name" value="Sig_transdc_resp-reg_receiver"/>
</dbReference>
<keyword evidence="1" id="KW-0597">Phosphoprotein</keyword>
<evidence type="ECO:0000256" key="1">
    <source>
        <dbReference type="PROSITE-ProRule" id="PRU00169"/>
    </source>
</evidence>
<sequence length="146" mass="16216">MDDIDAAEILLVEDSEDDAEMTMRALRKHNFGNKLTWVKDGAEALDFLFCAGGYSRRQTGNPKLVLLDVKMPKMDGIEVLKHLKANDKTKSIPVVILTSSAECTDVTESYKLGVNSYLVKPVDFDAFMNVVAQVGLYWTVTNKAPN</sequence>
<dbReference type="PROSITE" id="PS50110">
    <property type="entry name" value="RESPONSE_REGULATORY"/>
    <property type="match status" value="1"/>
</dbReference>
<evidence type="ECO:0000313" key="3">
    <source>
        <dbReference type="EMBL" id="PXX42091.1"/>
    </source>
</evidence>